<dbReference type="InterPro" id="IPR033443">
    <property type="entry name" value="PROP1-like_PPR_dom"/>
</dbReference>
<feature type="repeat" description="PPR" evidence="2">
    <location>
        <begin position="503"/>
        <end position="537"/>
    </location>
</feature>
<protein>
    <recommendedName>
        <fullName evidence="4">SAM domain-containing protein</fullName>
    </recommendedName>
</protein>
<dbReference type="AlphaFoldDB" id="A0A813HB27"/>
<evidence type="ECO:0000313" key="5">
    <source>
        <dbReference type="EMBL" id="CAE8635106.1"/>
    </source>
</evidence>
<evidence type="ECO:0000256" key="2">
    <source>
        <dbReference type="PROSITE-ProRule" id="PRU00708"/>
    </source>
</evidence>
<feature type="domain" description="SAM" evidence="4">
    <location>
        <begin position="152"/>
        <end position="218"/>
    </location>
</feature>
<feature type="repeat" description="PPR" evidence="2">
    <location>
        <begin position="361"/>
        <end position="395"/>
    </location>
</feature>
<dbReference type="SUPFAM" id="SSF47769">
    <property type="entry name" value="SAM/Pointed domain"/>
    <property type="match status" value="1"/>
</dbReference>
<dbReference type="Pfam" id="PF13812">
    <property type="entry name" value="PPR_3"/>
    <property type="match status" value="1"/>
</dbReference>
<dbReference type="InterPro" id="IPR001660">
    <property type="entry name" value="SAM"/>
</dbReference>
<gene>
    <name evidence="5" type="ORF">PGLA1383_LOCUS50715</name>
</gene>
<dbReference type="EMBL" id="CAJNNV010031243">
    <property type="protein sequence ID" value="CAE8635106.1"/>
    <property type="molecule type" value="Genomic_DNA"/>
</dbReference>
<keyword evidence="6" id="KW-1185">Reference proteome</keyword>
<feature type="repeat" description="PPR" evidence="2">
    <location>
        <begin position="608"/>
        <end position="643"/>
    </location>
</feature>
<accession>A0A813HB27</accession>
<reference evidence="5" key="1">
    <citation type="submission" date="2021-02" db="EMBL/GenBank/DDBJ databases">
        <authorList>
            <person name="Dougan E. K."/>
            <person name="Rhodes N."/>
            <person name="Thang M."/>
            <person name="Chan C."/>
        </authorList>
    </citation>
    <scope>NUCLEOTIDE SEQUENCE</scope>
</reference>
<dbReference type="PROSITE" id="PS51375">
    <property type="entry name" value="PPR"/>
    <property type="match status" value="7"/>
</dbReference>
<feature type="repeat" description="PPR" evidence="2">
    <location>
        <begin position="573"/>
        <end position="607"/>
    </location>
</feature>
<dbReference type="Gene3D" id="1.10.150.50">
    <property type="entry name" value="Transcription Factor, Ets-1"/>
    <property type="match status" value="1"/>
</dbReference>
<dbReference type="Pfam" id="PF13041">
    <property type="entry name" value="PPR_2"/>
    <property type="match status" value="1"/>
</dbReference>
<dbReference type="PANTHER" id="PTHR46862">
    <property type="entry name" value="OS07G0661900 PROTEIN"/>
    <property type="match status" value="1"/>
</dbReference>
<comment type="caution">
    <text evidence="5">The sequence shown here is derived from an EMBL/GenBank/DDBJ whole genome shotgun (WGS) entry which is preliminary data.</text>
</comment>
<evidence type="ECO:0000256" key="1">
    <source>
        <dbReference type="ARBA" id="ARBA00022737"/>
    </source>
</evidence>
<dbReference type="Proteomes" id="UP000654075">
    <property type="component" value="Unassembled WGS sequence"/>
</dbReference>
<dbReference type="InterPro" id="IPR013761">
    <property type="entry name" value="SAM/pointed_sf"/>
</dbReference>
<dbReference type="OrthoDB" id="185373at2759"/>
<dbReference type="PANTHER" id="PTHR46862:SF5">
    <property type="entry name" value="OS02G0170000 PROTEIN"/>
    <property type="match status" value="1"/>
</dbReference>
<dbReference type="InterPro" id="IPR011990">
    <property type="entry name" value="TPR-like_helical_dom_sf"/>
</dbReference>
<dbReference type="Gene3D" id="1.25.40.10">
    <property type="entry name" value="Tetratricopeptide repeat domain"/>
    <property type="match status" value="3"/>
</dbReference>
<evidence type="ECO:0000259" key="4">
    <source>
        <dbReference type="SMART" id="SM00454"/>
    </source>
</evidence>
<keyword evidence="1" id="KW-0677">Repeat</keyword>
<feature type="repeat" description="PPR" evidence="2">
    <location>
        <begin position="644"/>
        <end position="678"/>
    </location>
</feature>
<dbReference type="SMART" id="SM00454">
    <property type="entry name" value="SAM"/>
    <property type="match status" value="1"/>
</dbReference>
<proteinExistence type="predicted"/>
<organism evidence="5 6">
    <name type="scientific">Polarella glacialis</name>
    <name type="common">Dinoflagellate</name>
    <dbReference type="NCBI Taxonomy" id="89957"/>
    <lineage>
        <taxon>Eukaryota</taxon>
        <taxon>Sar</taxon>
        <taxon>Alveolata</taxon>
        <taxon>Dinophyceae</taxon>
        <taxon>Suessiales</taxon>
        <taxon>Suessiaceae</taxon>
        <taxon>Polarella</taxon>
    </lineage>
</organism>
<dbReference type="NCBIfam" id="TIGR00756">
    <property type="entry name" value="PPR"/>
    <property type="match status" value="5"/>
</dbReference>
<evidence type="ECO:0000313" key="6">
    <source>
        <dbReference type="Proteomes" id="UP000654075"/>
    </source>
</evidence>
<dbReference type="Pfam" id="PF17177">
    <property type="entry name" value="PPR_long"/>
    <property type="match status" value="1"/>
</dbReference>
<sequence>MAFVKDDDDKPDEKPDEKPEMSPWAQPDLEEDKPKRVVGWRMGQAFTEEEVREIMRKEKGARQEYRGLKKVVTKSRQKEQKDPMVGLPPTWQEEEVTEVEVDLDIGVEGFAETFRDLVEEPSPERAEAEFPRLEFEAQAEIWSRDQILADQEGVVAAGPVTSFLEECRMGQYAQRFEAAGYDDLHTLIYTEERHLKELGMPPGHILKLQRKLEERRDLARGGSSLAWLTHYLKGGESRGNVMRLAQFMSTQLFVKTLISVPVCYPVLLATFWTGGFAALGGGASAVEVLAPLMASTLKCFDTPAVCGKPPAVSTAIEAVSARHCISLLDAMNERAEEGDLPGAERIFDEIIRDGGLPPRMQTMLHNTLLKACANSGDLRKAVALYSRMRSEGLKLNQRTFGKIIKAAAMSNSSDQALQWLAAMRRECGSVDQASLGAAIDAFARAHQCDEAVRLLQGPDFAEAGLAPDRAAYSAVVKAFAHSGRPREAAQWLAKMESAMISPDRLSFNTVIHACAKVGQVEQAVDWMTRMESAGLSSDVFTYSSLVDACAKAGRPQDAMAWLAKMDTAGLEPNVISFNSVLDACGRAGLVLEAEDYLRQMVERGLSPGRASYTSLVQAVSKAGRPPEEAAAWLARAVSAGVSPDFQLYNSVINAFAKAQQLDRSIALLDTMEERHIPPTVVSYTSIIVACSASNGKLSLTREGRTNLVEALLRRMLAAKLKPDRFLLTNLGRVLGPARLEELRIELSAGARPGR</sequence>
<feature type="repeat" description="PPR" evidence="2">
    <location>
        <begin position="538"/>
        <end position="572"/>
    </location>
</feature>
<evidence type="ECO:0000256" key="3">
    <source>
        <dbReference type="SAM" id="MobiDB-lite"/>
    </source>
</evidence>
<name>A0A813HB27_POLGL</name>
<dbReference type="Pfam" id="PF00536">
    <property type="entry name" value="SAM_1"/>
    <property type="match status" value="1"/>
</dbReference>
<feature type="region of interest" description="Disordered" evidence="3">
    <location>
        <begin position="1"/>
        <end position="36"/>
    </location>
</feature>
<dbReference type="InterPro" id="IPR002885">
    <property type="entry name" value="PPR_rpt"/>
</dbReference>
<feature type="compositionally biased region" description="Basic and acidic residues" evidence="3">
    <location>
        <begin position="1"/>
        <end position="20"/>
    </location>
</feature>
<feature type="repeat" description="PPR" evidence="2">
    <location>
        <begin position="468"/>
        <end position="502"/>
    </location>
</feature>
<dbReference type="CDD" id="cd09487">
    <property type="entry name" value="SAM_superfamily"/>
    <property type="match status" value="1"/>
</dbReference>